<feature type="region of interest" description="Disordered" evidence="6">
    <location>
        <begin position="708"/>
        <end position="733"/>
    </location>
</feature>
<keyword evidence="3" id="KW-0677">Repeat</keyword>
<feature type="repeat" description="Pumilio" evidence="5">
    <location>
        <begin position="1327"/>
        <end position="1362"/>
    </location>
</feature>
<dbReference type="SMART" id="SM00025">
    <property type="entry name" value="Pumilio"/>
    <property type="match status" value="8"/>
</dbReference>
<feature type="region of interest" description="Disordered" evidence="6">
    <location>
        <begin position="453"/>
        <end position="564"/>
    </location>
</feature>
<feature type="region of interest" description="Disordered" evidence="6">
    <location>
        <begin position="859"/>
        <end position="921"/>
    </location>
</feature>
<dbReference type="PROSITE" id="PS50303">
    <property type="entry name" value="PUM_HD"/>
    <property type="match status" value="1"/>
</dbReference>
<organism evidence="8 9">
    <name type="scientific">Drosophila madeirensis</name>
    <name type="common">Fruit fly</name>
    <dbReference type="NCBI Taxonomy" id="30013"/>
    <lineage>
        <taxon>Eukaryota</taxon>
        <taxon>Metazoa</taxon>
        <taxon>Ecdysozoa</taxon>
        <taxon>Arthropoda</taxon>
        <taxon>Hexapoda</taxon>
        <taxon>Insecta</taxon>
        <taxon>Pterygota</taxon>
        <taxon>Neoptera</taxon>
        <taxon>Endopterygota</taxon>
        <taxon>Diptera</taxon>
        <taxon>Brachycera</taxon>
        <taxon>Muscomorpha</taxon>
        <taxon>Ephydroidea</taxon>
        <taxon>Drosophilidae</taxon>
        <taxon>Drosophila</taxon>
        <taxon>Sophophora</taxon>
    </lineage>
</organism>
<dbReference type="InterPro" id="IPR016024">
    <property type="entry name" value="ARM-type_fold"/>
</dbReference>
<dbReference type="PROSITE" id="PS50302">
    <property type="entry name" value="PUM"/>
    <property type="match status" value="8"/>
</dbReference>
<feature type="repeat" description="Pumilio" evidence="5">
    <location>
        <begin position="1291"/>
        <end position="1326"/>
    </location>
</feature>
<feature type="repeat" description="Pumilio" evidence="5">
    <location>
        <begin position="1219"/>
        <end position="1254"/>
    </location>
</feature>
<dbReference type="GO" id="GO:0003730">
    <property type="term" value="F:mRNA 3'-UTR binding"/>
    <property type="evidence" value="ECO:0007669"/>
    <property type="project" value="TreeGrafter"/>
</dbReference>
<dbReference type="CDD" id="cd07920">
    <property type="entry name" value="Pumilio"/>
    <property type="match status" value="1"/>
</dbReference>
<feature type="repeat" description="Pumilio" evidence="5">
    <location>
        <begin position="1255"/>
        <end position="1290"/>
    </location>
</feature>
<evidence type="ECO:0000256" key="3">
    <source>
        <dbReference type="ARBA" id="ARBA00022737"/>
    </source>
</evidence>
<protein>
    <submittedName>
        <fullName evidence="8">Maternal protein pumilio</fullName>
    </submittedName>
</protein>
<evidence type="ECO:0000256" key="2">
    <source>
        <dbReference type="ARBA" id="ARBA00022490"/>
    </source>
</evidence>
<sequence length="1544" mass="158929">MKFLGGNDDRNGRGGVGVGSEAIIGSSRGGGGVSQDAADAAGAAAAAAVGYVFQQRPSPGGGGVGVGAGGVGSTLHEAAAAEYAAHFAQKQQQTRWACGDDGHGIDNPDKWKYNPPMNPANAAPGGQLQPGNGSNGGPGAIGTIGMGSGLGSMGGGNSGGGGGSSSNGGLHHPSMAAAAANMAAMQQAAAVAKHNHMMSQAAAAVAAQHQQQQPPHTQQNQGPPHHLMGGGNGLGNGNGLGVGLSNHQHPGQQQHQQQQQSGGHPGQYNSNLLSHAPALGHIPPYAQSGSMYDHHAGAMHPGMNGGMPKPPLGPPGGPQDYVYMGGQPTVPMGAAMMPPQNQYMNSSVVAAANRNAAITTSTAKKLWEKSDGKGTSSAPGGPLNPLQIPGVGDPSSVWKDHTWSTQGENILVQPRSRGYAGHGGASDTSNSGNAGILSPRDSQCAKMVEYVLSGSPTNKESPLSGLEPRLRNLKFDDNDKSHDDKEKANSPFDTNGMKKDDQVSNTNGVVNGIDDDKGFNRTPGSRQPSPAEETLPRPPNLLDHSQHGGFSQLPPPFNHMLMDHGQGMGVGGGLGGGSGMGECRIHGNGVGGGGGGVGYATHQQMASQMNQLQPTMMNGVGGGMPMAAQSPIMNHQGAGPNHMESPGNLLQQQNFDVQVSCDYPSPIPLDTIHPNAQLFRSQNPGLAAAASNAAAAAAAAAAATSASSAVGAPPGAPNGSLQQSQQQQQQQQQQMQLAAASQQFLAAQQAQQNAAYAAQQAAPYVINPGQEAAPYMGMIAAAQMPQYYGVAPWGMYPGNLIPQQGTQPRRPLTPSQQGAENQPYQVIPAFLDHTGSLLMGGPRTGTPMRLVSPAPVLVPPGAARAGHPQPQGPQLYQPQPQTAQQNLYSQQNGSSVGGLALNTNSLTGRRDSFDRSTSAFSPSAMDYTSGGVAAANAVNSTVAQAAAVAAAAAAARAKWPGAMSSAGAYGALGAAAAAAAANASASPIGAPLTPPPSAQSCLLGNRAPGAESRQRQLAVGLPATAAAAQAAVNNMFGSNSSLFSSHLAIPGTAAAAAAAAAAANSRQVVAAAAVAAAAAGAAGATGPPQPGRSRLLEDFRNQRYPNLQLRDLLNHIVEFSQDQHGSRFIQQKLERATAAEKQMVFSEILGAAYSLMTDVFGNYVIQKFFEFGTPEQKNTLGMQVKGHVLQLALQMYGCRVIQKALESISPEQQQEIVHELDGHVLKCVKDQNGNHVVQKCIECVDPVALQFIINAFKGQVYSLSTHPYGCRVIQRILEHCTAEQTTPILDELHENTEQLIQDQYGNYVIQHVLEHGKQEDKSILINSVRGKVLVLSQHKFASNVVEKCVTHATRGERTGLIDEVCTFNDNALHVMMKDQYANYVVQKMIDVSEPTQLKKLMTKIRPHMTALRKYTYGKHINAKLEKYYMKITPISVAGAVSGAGSAAPTTSTCSIAASSASPATASSAVSLDNSNSNSSSTNSSSTTTSIASPTICSVQENGNAMIVEPSSPAVSESSSSSPVVAAVNSGLGPIGPPTTANGVL</sequence>
<feature type="compositionally biased region" description="Low complexity" evidence="6">
    <location>
        <begin position="119"/>
        <end position="132"/>
    </location>
</feature>
<dbReference type="Pfam" id="PF00806">
    <property type="entry name" value="PUF"/>
    <property type="match status" value="8"/>
</dbReference>
<feature type="repeat" description="Pumilio" evidence="5">
    <location>
        <begin position="1147"/>
        <end position="1182"/>
    </location>
</feature>
<accession>A0AAU9EPL1</accession>
<dbReference type="Gene3D" id="1.25.10.10">
    <property type="entry name" value="Leucine-rich Repeat Variant"/>
    <property type="match status" value="1"/>
</dbReference>
<dbReference type="PANTHER" id="PTHR12537:SF12">
    <property type="entry name" value="MATERNAL PROTEIN PUMILIO"/>
    <property type="match status" value="1"/>
</dbReference>
<dbReference type="Proteomes" id="UP001500889">
    <property type="component" value="Chromosome O"/>
</dbReference>
<feature type="compositionally biased region" description="Low complexity" evidence="6">
    <location>
        <begin position="200"/>
        <end position="226"/>
    </location>
</feature>
<evidence type="ECO:0000256" key="1">
    <source>
        <dbReference type="ARBA" id="ARBA00004496"/>
    </source>
</evidence>
<evidence type="ECO:0000256" key="5">
    <source>
        <dbReference type="PROSITE-ProRule" id="PRU00317"/>
    </source>
</evidence>
<evidence type="ECO:0000259" key="7">
    <source>
        <dbReference type="PROSITE" id="PS50303"/>
    </source>
</evidence>
<dbReference type="EMBL" id="AP029263">
    <property type="protein sequence ID" value="BFF88848.1"/>
    <property type="molecule type" value="Genomic_DNA"/>
</dbReference>
<dbReference type="InterPro" id="IPR033133">
    <property type="entry name" value="PUM-HD"/>
</dbReference>
<reference evidence="8 9" key="1">
    <citation type="submission" date="2024-02" db="EMBL/GenBank/DDBJ databases">
        <title>A chromosome-level genome assembly of Drosophila madeirensis, a fruit fly species endemic to Madeira island.</title>
        <authorList>
            <person name="Tomihara K."/>
            <person name="Llopart A."/>
            <person name="Yamamoto D."/>
        </authorList>
    </citation>
    <scope>NUCLEOTIDE SEQUENCE [LARGE SCALE GENOMIC DNA]</scope>
    <source>
        <strain evidence="8 9">RF1</strain>
    </source>
</reference>
<dbReference type="FunFam" id="1.25.10.10:FF:000004">
    <property type="entry name" value="Pumilio homolog 1 isoform 2"/>
    <property type="match status" value="1"/>
</dbReference>
<dbReference type="InterPro" id="IPR011989">
    <property type="entry name" value="ARM-like"/>
</dbReference>
<dbReference type="GO" id="GO:0005737">
    <property type="term" value="C:cytoplasm"/>
    <property type="evidence" value="ECO:0007669"/>
    <property type="project" value="UniProtKB-SubCell"/>
</dbReference>
<dbReference type="PANTHER" id="PTHR12537">
    <property type="entry name" value="RNA BINDING PROTEIN PUMILIO-RELATED"/>
    <property type="match status" value="1"/>
</dbReference>
<feature type="repeat" description="Pumilio" evidence="5">
    <location>
        <begin position="1111"/>
        <end position="1146"/>
    </location>
</feature>
<feature type="domain" description="PUM-HD" evidence="7">
    <location>
        <begin position="1091"/>
        <end position="1428"/>
    </location>
</feature>
<feature type="repeat" description="Pumilio" evidence="5">
    <location>
        <begin position="1183"/>
        <end position="1218"/>
    </location>
</feature>
<keyword evidence="9" id="KW-1185">Reference proteome</keyword>
<feature type="compositionally biased region" description="Gly residues" evidence="6">
    <location>
        <begin position="228"/>
        <end position="242"/>
    </location>
</feature>
<dbReference type="InterPro" id="IPR001313">
    <property type="entry name" value="Pumilio_RNA-bd_rpt"/>
</dbReference>
<feature type="repeat" description="Pumilio" evidence="5">
    <location>
        <begin position="1366"/>
        <end position="1402"/>
    </location>
</feature>
<proteinExistence type="predicted"/>
<name>A0AAU9EPL1_DROMD</name>
<feature type="compositionally biased region" description="Low complexity" evidence="6">
    <location>
        <begin position="1467"/>
        <end position="1489"/>
    </location>
</feature>
<comment type="subcellular location">
    <subcellularLocation>
        <location evidence="1">Cytoplasm</location>
    </subcellularLocation>
</comment>
<dbReference type="InterPro" id="IPR033712">
    <property type="entry name" value="Pumilio_RNA-bd"/>
</dbReference>
<evidence type="ECO:0000256" key="6">
    <source>
        <dbReference type="SAM" id="MobiDB-lite"/>
    </source>
</evidence>
<feature type="region of interest" description="Disordered" evidence="6">
    <location>
        <begin position="194"/>
        <end position="318"/>
    </location>
</feature>
<dbReference type="GO" id="GO:0010608">
    <property type="term" value="P:post-transcriptional regulation of gene expression"/>
    <property type="evidence" value="ECO:0007669"/>
    <property type="project" value="TreeGrafter"/>
</dbReference>
<dbReference type="SUPFAM" id="SSF48371">
    <property type="entry name" value="ARM repeat"/>
    <property type="match status" value="1"/>
</dbReference>
<feature type="region of interest" description="Disordered" evidence="6">
    <location>
        <begin position="986"/>
        <end position="1007"/>
    </location>
</feature>
<dbReference type="GO" id="GO:0005634">
    <property type="term" value="C:nucleus"/>
    <property type="evidence" value="ECO:0007669"/>
    <property type="project" value="TreeGrafter"/>
</dbReference>
<evidence type="ECO:0000256" key="4">
    <source>
        <dbReference type="ARBA" id="ARBA00022884"/>
    </source>
</evidence>
<evidence type="ECO:0000313" key="8">
    <source>
        <dbReference type="EMBL" id="BFF88848.1"/>
    </source>
</evidence>
<feature type="compositionally biased region" description="Low complexity" evidence="6">
    <location>
        <begin position="243"/>
        <end position="262"/>
    </location>
</feature>
<keyword evidence="2" id="KW-0963">Cytoplasm</keyword>
<feature type="region of interest" description="Disordered" evidence="6">
    <location>
        <begin position="1467"/>
        <end position="1491"/>
    </location>
</feature>
<feature type="region of interest" description="Disordered" evidence="6">
    <location>
        <begin position="367"/>
        <end position="439"/>
    </location>
</feature>
<gene>
    <name evidence="8" type="ORF">DMAD_07745</name>
</gene>
<feature type="compositionally biased region" description="Basic and acidic residues" evidence="6">
    <location>
        <begin position="468"/>
        <end position="488"/>
    </location>
</feature>
<feature type="compositionally biased region" description="Low complexity" evidence="6">
    <location>
        <begin position="868"/>
        <end position="885"/>
    </location>
</feature>
<feature type="region of interest" description="Disordered" evidence="6">
    <location>
        <begin position="114"/>
        <end position="173"/>
    </location>
</feature>
<keyword evidence="4" id="KW-0694">RNA-binding</keyword>
<evidence type="ECO:0000313" key="9">
    <source>
        <dbReference type="Proteomes" id="UP001500889"/>
    </source>
</evidence>
<feature type="compositionally biased region" description="Gly residues" evidence="6">
    <location>
        <begin position="133"/>
        <end position="166"/>
    </location>
</feature>
<feature type="compositionally biased region" description="Pro residues" evidence="6">
    <location>
        <begin position="308"/>
        <end position="317"/>
    </location>
</feature>